<dbReference type="Proteomes" id="UP001179952">
    <property type="component" value="Unassembled WGS sequence"/>
</dbReference>
<accession>A0AAV9AT98</accession>
<evidence type="ECO:0000313" key="1">
    <source>
        <dbReference type="EMBL" id="KAK1267568.1"/>
    </source>
</evidence>
<reference evidence="1" key="1">
    <citation type="journal article" date="2023" name="Nat. Commun.">
        <title>Diploid and tetraploid genomes of Acorus and the evolution of monocots.</title>
        <authorList>
            <person name="Ma L."/>
            <person name="Liu K.W."/>
            <person name="Li Z."/>
            <person name="Hsiao Y.Y."/>
            <person name="Qi Y."/>
            <person name="Fu T."/>
            <person name="Tang G.D."/>
            <person name="Zhang D."/>
            <person name="Sun W.H."/>
            <person name="Liu D.K."/>
            <person name="Li Y."/>
            <person name="Chen G.Z."/>
            <person name="Liu X.D."/>
            <person name="Liao X.Y."/>
            <person name="Jiang Y.T."/>
            <person name="Yu X."/>
            <person name="Hao Y."/>
            <person name="Huang J."/>
            <person name="Zhao X.W."/>
            <person name="Ke S."/>
            <person name="Chen Y.Y."/>
            <person name="Wu W.L."/>
            <person name="Hsu J.L."/>
            <person name="Lin Y.F."/>
            <person name="Huang M.D."/>
            <person name="Li C.Y."/>
            <person name="Huang L."/>
            <person name="Wang Z.W."/>
            <person name="Zhao X."/>
            <person name="Zhong W.Y."/>
            <person name="Peng D.H."/>
            <person name="Ahmad S."/>
            <person name="Lan S."/>
            <person name="Zhang J.S."/>
            <person name="Tsai W.C."/>
            <person name="Van de Peer Y."/>
            <person name="Liu Z.J."/>
        </authorList>
    </citation>
    <scope>NUCLEOTIDE SEQUENCE</scope>
    <source>
        <strain evidence="1">SCP</strain>
    </source>
</reference>
<sequence>MLVSARTATAITPPTAPVISAIAAGYEGNPYLHGGCQGIISLSLSLSSRCK</sequence>
<dbReference type="AlphaFoldDB" id="A0AAV9AT98"/>
<gene>
    <name evidence="1" type="ORF">QJS04_geneDACA000293</name>
</gene>
<name>A0AAV9AT98_ACOGR</name>
<protein>
    <submittedName>
        <fullName evidence="1">Uncharacterized protein</fullName>
    </submittedName>
</protein>
<dbReference type="EMBL" id="JAUJYN010000007">
    <property type="protein sequence ID" value="KAK1267568.1"/>
    <property type="molecule type" value="Genomic_DNA"/>
</dbReference>
<organism evidence="1 2">
    <name type="scientific">Acorus gramineus</name>
    <name type="common">Dwarf sweet flag</name>
    <dbReference type="NCBI Taxonomy" id="55184"/>
    <lineage>
        <taxon>Eukaryota</taxon>
        <taxon>Viridiplantae</taxon>
        <taxon>Streptophyta</taxon>
        <taxon>Embryophyta</taxon>
        <taxon>Tracheophyta</taxon>
        <taxon>Spermatophyta</taxon>
        <taxon>Magnoliopsida</taxon>
        <taxon>Liliopsida</taxon>
        <taxon>Acoraceae</taxon>
        <taxon>Acorus</taxon>
    </lineage>
</organism>
<evidence type="ECO:0000313" key="2">
    <source>
        <dbReference type="Proteomes" id="UP001179952"/>
    </source>
</evidence>
<comment type="caution">
    <text evidence="1">The sequence shown here is derived from an EMBL/GenBank/DDBJ whole genome shotgun (WGS) entry which is preliminary data.</text>
</comment>
<keyword evidence="2" id="KW-1185">Reference proteome</keyword>
<proteinExistence type="predicted"/>
<reference evidence="1" key="2">
    <citation type="submission" date="2023-06" db="EMBL/GenBank/DDBJ databases">
        <authorList>
            <person name="Ma L."/>
            <person name="Liu K.-W."/>
            <person name="Li Z."/>
            <person name="Hsiao Y.-Y."/>
            <person name="Qi Y."/>
            <person name="Fu T."/>
            <person name="Tang G."/>
            <person name="Zhang D."/>
            <person name="Sun W.-H."/>
            <person name="Liu D.-K."/>
            <person name="Li Y."/>
            <person name="Chen G.-Z."/>
            <person name="Liu X.-D."/>
            <person name="Liao X.-Y."/>
            <person name="Jiang Y.-T."/>
            <person name="Yu X."/>
            <person name="Hao Y."/>
            <person name="Huang J."/>
            <person name="Zhao X.-W."/>
            <person name="Ke S."/>
            <person name="Chen Y.-Y."/>
            <person name="Wu W.-L."/>
            <person name="Hsu J.-L."/>
            <person name="Lin Y.-F."/>
            <person name="Huang M.-D."/>
            <person name="Li C.-Y."/>
            <person name="Huang L."/>
            <person name="Wang Z.-W."/>
            <person name="Zhao X."/>
            <person name="Zhong W.-Y."/>
            <person name="Peng D.-H."/>
            <person name="Ahmad S."/>
            <person name="Lan S."/>
            <person name="Zhang J.-S."/>
            <person name="Tsai W.-C."/>
            <person name="Van De Peer Y."/>
            <person name="Liu Z.-J."/>
        </authorList>
    </citation>
    <scope>NUCLEOTIDE SEQUENCE</scope>
    <source>
        <strain evidence="1">SCP</strain>
        <tissue evidence="1">Leaves</tissue>
    </source>
</reference>